<proteinExistence type="predicted"/>
<dbReference type="InterPro" id="IPR009045">
    <property type="entry name" value="Zn_M74/Hedgehog-like"/>
</dbReference>
<evidence type="ECO:0000313" key="2">
    <source>
        <dbReference type="Proteomes" id="UP000199441"/>
    </source>
</evidence>
<protein>
    <recommendedName>
        <fullName evidence="3">Peptidase M15</fullName>
    </recommendedName>
</protein>
<dbReference type="AlphaFoldDB" id="A0A1H2S6B1"/>
<accession>A0A1H2S6B1</accession>
<dbReference type="Proteomes" id="UP000199441">
    <property type="component" value="Unassembled WGS sequence"/>
</dbReference>
<dbReference type="STRING" id="670155.SAMN04488001_0706"/>
<gene>
    <name evidence="1" type="ORF">SAMN04488001_0706</name>
</gene>
<dbReference type="SUPFAM" id="SSF55166">
    <property type="entry name" value="Hedgehog/DD-peptidase"/>
    <property type="match status" value="1"/>
</dbReference>
<name>A0A1H2S6B1_9RHOB</name>
<reference evidence="2" key="1">
    <citation type="submission" date="2016-10" db="EMBL/GenBank/DDBJ databases">
        <authorList>
            <person name="Varghese N."/>
            <person name="Submissions S."/>
        </authorList>
    </citation>
    <scope>NUCLEOTIDE SEQUENCE [LARGE SCALE GENOMIC DNA]</scope>
    <source>
        <strain evidence="2">DSM 26922</strain>
    </source>
</reference>
<evidence type="ECO:0008006" key="3">
    <source>
        <dbReference type="Google" id="ProtNLM"/>
    </source>
</evidence>
<evidence type="ECO:0000313" key="1">
    <source>
        <dbReference type="EMBL" id="SDW27025.1"/>
    </source>
</evidence>
<dbReference type="EMBL" id="FNOI01000001">
    <property type="protein sequence ID" value="SDW27025.1"/>
    <property type="molecule type" value="Genomic_DNA"/>
</dbReference>
<organism evidence="1 2">
    <name type="scientific">Litoreibacter albidus</name>
    <dbReference type="NCBI Taxonomy" id="670155"/>
    <lineage>
        <taxon>Bacteria</taxon>
        <taxon>Pseudomonadati</taxon>
        <taxon>Pseudomonadota</taxon>
        <taxon>Alphaproteobacteria</taxon>
        <taxon>Rhodobacterales</taxon>
        <taxon>Roseobacteraceae</taxon>
        <taxon>Litoreibacter</taxon>
    </lineage>
</organism>
<keyword evidence="2" id="KW-1185">Reference proteome</keyword>
<sequence>MGTGRFVGTDTVRRKPTSMWSLETLGRERLSKYFFMREFLYSEIGNFHARQNIPDDVELTLKVGRAFCTELLDPLHETFGCVTVRSGYRSAALNRYGNENKLNCARNDHPGECHIWDRSVDAPIGGATIVIPWFADQYAQGRDWRDLAYWIHDHLPYSEQWYFPKLAAFNLTWEPHPRRTISSYIAPRGKLLAAGQEPEEDRATRAARYMDFPRFRGLTQPAMPKTWTGAS</sequence>